<accession>A0A934K1E7</accession>
<dbReference type="PROSITE" id="PS50109">
    <property type="entry name" value="HIS_KIN"/>
    <property type="match status" value="1"/>
</dbReference>
<dbReference type="Pfam" id="PF00672">
    <property type="entry name" value="HAMP"/>
    <property type="match status" value="1"/>
</dbReference>
<dbReference type="Gene3D" id="3.30.565.10">
    <property type="entry name" value="Histidine kinase-like ATPase, C-terminal domain"/>
    <property type="match status" value="1"/>
</dbReference>
<keyword evidence="7" id="KW-0418">Kinase</keyword>
<dbReference type="SUPFAM" id="SSF158472">
    <property type="entry name" value="HAMP domain-like"/>
    <property type="match status" value="1"/>
</dbReference>
<evidence type="ECO:0000259" key="13">
    <source>
        <dbReference type="PROSITE" id="PS50885"/>
    </source>
</evidence>
<comment type="caution">
    <text evidence="15">The sequence shown here is derived from an EMBL/GenBank/DDBJ whole genome shotgun (WGS) entry which is preliminary data.</text>
</comment>
<accession>A0A2W6AIC4</accession>
<comment type="catalytic activity">
    <reaction evidence="1">
        <text>ATP + protein L-histidine = ADP + protein N-phospho-L-histidine.</text>
        <dbReference type="EC" id="2.7.13.3"/>
    </reaction>
</comment>
<evidence type="ECO:0000313" key="15">
    <source>
        <dbReference type="EMBL" id="PZR83334.1"/>
    </source>
</evidence>
<dbReference type="SUPFAM" id="SSF47384">
    <property type="entry name" value="Homodimeric domain of signal transducing histidine kinase"/>
    <property type="match status" value="1"/>
</dbReference>
<dbReference type="CDD" id="cd00075">
    <property type="entry name" value="HATPase"/>
    <property type="match status" value="1"/>
</dbReference>
<sequence length="467" mass="48086">MRTSLSTRGRLSVLAMAAVAPALIIANVALLLSTSAAASSEVEHDLVAQATLLEAGIDDSNGHLSFGATGTGAGPVTANAVIISAGRVVASAGTDPIPQAAALAIAARSAAAGVPVFADTTDSAGTPERVYANALGAGDPAAPGTIVVSRSVGALVDSQRQTLLIALMLSLLTLGLTGLIARWLAGRVLRPVRTIAGLARTISERDLHRRVNVAVPPDELGDLVGTFNGMLSRLETGFDTLQRFTADASHELRAPLAIMKAELELSLSRIRAVPEYRQSQRRLLTEVEHLTQIAERLLLLARADAGTLVAARAAVDVNDLLTEAAERWRTAGGRKHVTVTSDAATAASVPGDAALLRQVIDNLVDNAIRYAPPGSTVALQASEADDGIAIEVADSGPGIAPEMRPMLFDRFFRASAARTPGGQSGGAGLGLAVASSIAGAHDGALAYVDAPAGALFRLWLPFRRSGT</sequence>
<evidence type="ECO:0000256" key="11">
    <source>
        <dbReference type="SAM" id="Phobius"/>
    </source>
</evidence>
<dbReference type="InterPro" id="IPR003660">
    <property type="entry name" value="HAMP_dom"/>
</dbReference>
<dbReference type="AlphaFoldDB" id="A0A2W6AIC4"/>
<dbReference type="Pfam" id="PF02518">
    <property type="entry name" value="HATPase_c"/>
    <property type="match status" value="1"/>
</dbReference>
<dbReference type="CDD" id="cd00082">
    <property type="entry name" value="HisKA"/>
    <property type="match status" value="1"/>
</dbReference>
<dbReference type="PANTHER" id="PTHR45436:SF5">
    <property type="entry name" value="SENSOR HISTIDINE KINASE TRCS"/>
    <property type="match status" value="1"/>
</dbReference>
<evidence type="ECO:0000256" key="8">
    <source>
        <dbReference type="ARBA" id="ARBA00022989"/>
    </source>
</evidence>
<dbReference type="CDD" id="cd06225">
    <property type="entry name" value="HAMP"/>
    <property type="match status" value="1"/>
</dbReference>
<evidence type="ECO:0000313" key="16">
    <source>
        <dbReference type="Proteomes" id="UP000248724"/>
    </source>
</evidence>
<dbReference type="EC" id="2.7.13.3" evidence="3"/>
<dbReference type="Gene3D" id="1.10.287.130">
    <property type="match status" value="1"/>
</dbReference>
<dbReference type="RefSeq" id="WP_337309994.1">
    <property type="nucleotide sequence ID" value="NZ_JAEKNS010000052.1"/>
</dbReference>
<dbReference type="InterPro" id="IPR005467">
    <property type="entry name" value="His_kinase_dom"/>
</dbReference>
<evidence type="ECO:0000256" key="10">
    <source>
        <dbReference type="ARBA" id="ARBA00023136"/>
    </source>
</evidence>
<keyword evidence="4" id="KW-0597">Phosphoprotein</keyword>
<evidence type="ECO:0000256" key="3">
    <source>
        <dbReference type="ARBA" id="ARBA00012438"/>
    </source>
</evidence>
<evidence type="ECO:0000256" key="1">
    <source>
        <dbReference type="ARBA" id="ARBA00000085"/>
    </source>
</evidence>
<dbReference type="InterPro" id="IPR004358">
    <property type="entry name" value="Sig_transdc_His_kin-like_C"/>
</dbReference>
<dbReference type="InterPro" id="IPR050428">
    <property type="entry name" value="TCS_sensor_his_kinase"/>
</dbReference>
<dbReference type="SMART" id="SM00304">
    <property type="entry name" value="HAMP"/>
    <property type="match status" value="1"/>
</dbReference>
<feature type="domain" description="Histidine kinase" evidence="12">
    <location>
        <begin position="247"/>
        <end position="464"/>
    </location>
</feature>
<evidence type="ECO:0000256" key="9">
    <source>
        <dbReference type="ARBA" id="ARBA00023012"/>
    </source>
</evidence>
<dbReference type="SMART" id="SM00387">
    <property type="entry name" value="HATPase_c"/>
    <property type="match status" value="1"/>
</dbReference>
<dbReference type="GO" id="GO:0000155">
    <property type="term" value="F:phosphorelay sensor kinase activity"/>
    <property type="evidence" value="ECO:0007669"/>
    <property type="project" value="InterPro"/>
</dbReference>
<protein>
    <recommendedName>
        <fullName evidence="3">histidine kinase</fullName>
        <ecNumber evidence="3">2.7.13.3</ecNumber>
    </recommendedName>
</protein>
<keyword evidence="5" id="KW-0808">Transferase</keyword>
<dbReference type="Gene3D" id="6.10.340.10">
    <property type="match status" value="1"/>
</dbReference>
<organism evidence="15 16">
    <name type="scientific">Candidatus Aeolococcus gillhamiae</name>
    <dbReference type="NCBI Taxonomy" id="3127015"/>
    <lineage>
        <taxon>Bacteria</taxon>
        <taxon>Bacillati</taxon>
        <taxon>Candidatus Dormiibacterota</taxon>
        <taxon>Candidatus Dormibacteria</taxon>
        <taxon>Candidatus Aeolococcales</taxon>
        <taxon>Candidatus Aeolococcaceae</taxon>
        <taxon>Candidatus Aeolococcus</taxon>
    </lineage>
</organism>
<keyword evidence="9" id="KW-0902">Two-component regulatory system</keyword>
<name>A0A2W6AIC4_9BACT</name>
<dbReference type="InterPro" id="IPR036890">
    <property type="entry name" value="HATPase_C_sf"/>
</dbReference>
<dbReference type="PRINTS" id="PR00344">
    <property type="entry name" value="BCTRLSENSOR"/>
</dbReference>
<evidence type="ECO:0000256" key="4">
    <source>
        <dbReference type="ARBA" id="ARBA00022553"/>
    </source>
</evidence>
<dbReference type="Pfam" id="PF00512">
    <property type="entry name" value="HisKA"/>
    <property type="match status" value="1"/>
</dbReference>
<keyword evidence="10 11" id="KW-0472">Membrane</keyword>
<dbReference type="InterPro" id="IPR003594">
    <property type="entry name" value="HATPase_dom"/>
</dbReference>
<dbReference type="SUPFAM" id="SSF55874">
    <property type="entry name" value="ATPase domain of HSP90 chaperone/DNA topoisomerase II/histidine kinase"/>
    <property type="match status" value="1"/>
</dbReference>
<evidence type="ECO:0000313" key="17">
    <source>
        <dbReference type="Proteomes" id="UP000606991"/>
    </source>
</evidence>
<dbReference type="PROSITE" id="PS50885">
    <property type="entry name" value="HAMP"/>
    <property type="match status" value="1"/>
</dbReference>
<keyword evidence="8 11" id="KW-1133">Transmembrane helix</keyword>
<dbReference type="InterPro" id="IPR003661">
    <property type="entry name" value="HisK_dim/P_dom"/>
</dbReference>
<dbReference type="PANTHER" id="PTHR45436">
    <property type="entry name" value="SENSOR HISTIDINE KINASE YKOH"/>
    <property type="match status" value="1"/>
</dbReference>
<evidence type="ECO:0000256" key="5">
    <source>
        <dbReference type="ARBA" id="ARBA00022679"/>
    </source>
</evidence>
<dbReference type="EMBL" id="JAEKNS010000052">
    <property type="protein sequence ID" value="MBJ7594090.1"/>
    <property type="molecule type" value="Genomic_DNA"/>
</dbReference>
<gene>
    <name evidence="15" type="ORF">DLM65_02295</name>
    <name evidence="14" type="ORF">JF886_04380</name>
</gene>
<dbReference type="Proteomes" id="UP000606991">
    <property type="component" value="Unassembled WGS sequence"/>
</dbReference>
<dbReference type="SMART" id="SM00388">
    <property type="entry name" value="HisKA"/>
    <property type="match status" value="1"/>
</dbReference>
<keyword evidence="6 11" id="KW-0812">Transmembrane</keyword>
<dbReference type="InterPro" id="IPR036097">
    <property type="entry name" value="HisK_dim/P_sf"/>
</dbReference>
<reference evidence="15 16" key="1">
    <citation type="journal article" date="2017" name="Nature">
        <title>Atmospheric trace gases support primary production in Antarctic desert surface soil.</title>
        <authorList>
            <person name="Ji M."/>
            <person name="Greening C."/>
            <person name="Vanwonterghem I."/>
            <person name="Carere C.R."/>
            <person name="Bay S.K."/>
            <person name="Steen J.A."/>
            <person name="Montgomery K."/>
            <person name="Lines T."/>
            <person name="Beardall J."/>
            <person name="van Dorst J."/>
            <person name="Snape I."/>
            <person name="Stott M.B."/>
            <person name="Hugenholtz P."/>
            <person name="Ferrari B.C."/>
        </authorList>
    </citation>
    <scope>NUCLEOTIDE SEQUENCE [LARGE SCALE GENOMIC DNA]</scope>
    <source>
        <strain evidence="15">RRmetagenome_bin12</strain>
    </source>
</reference>
<evidence type="ECO:0000256" key="7">
    <source>
        <dbReference type="ARBA" id="ARBA00022777"/>
    </source>
</evidence>
<evidence type="ECO:0000259" key="12">
    <source>
        <dbReference type="PROSITE" id="PS50109"/>
    </source>
</evidence>
<dbReference type="EMBL" id="QHBU01000038">
    <property type="protein sequence ID" value="PZR83334.1"/>
    <property type="molecule type" value="Genomic_DNA"/>
</dbReference>
<feature type="transmembrane region" description="Helical" evidence="11">
    <location>
        <begin position="163"/>
        <end position="185"/>
    </location>
</feature>
<proteinExistence type="predicted"/>
<feature type="domain" description="HAMP" evidence="13">
    <location>
        <begin position="186"/>
        <end position="239"/>
    </location>
</feature>
<evidence type="ECO:0000256" key="6">
    <source>
        <dbReference type="ARBA" id="ARBA00022692"/>
    </source>
</evidence>
<evidence type="ECO:0000313" key="14">
    <source>
        <dbReference type="EMBL" id="MBJ7594090.1"/>
    </source>
</evidence>
<evidence type="ECO:0000256" key="2">
    <source>
        <dbReference type="ARBA" id="ARBA00004370"/>
    </source>
</evidence>
<reference evidence="15" key="2">
    <citation type="submission" date="2018-05" db="EMBL/GenBank/DDBJ databases">
        <authorList>
            <person name="Ferrari B."/>
        </authorList>
    </citation>
    <scope>NUCLEOTIDE SEQUENCE</scope>
    <source>
        <strain evidence="15">RRmetagenome_bin12</strain>
    </source>
</reference>
<reference evidence="14 17" key="3">
    <citation type="submission" date="2020-10" db="EMBL/GenBank/DDBJ databases">
        <title>Ca. Dormibacterota MAGs.</title>
        <authorList>
            <person name="Montgomery K."/>
        </authorList>
    </citation>
    <scope>NUCLEOTIDE SEQUENCE [LARGE SCALE GENOMIC DNA]</scope>
    <source>
        <strain evidence="14">SC8812_S17_18</strain>
    </source>
</reference>
<dbReference type="Proteomes" id="UP000248724">
    <property type="component" value="Unassembled WGS sequence"/>
</dbReference>
<dbReference type="GO" id="GO:0005886">
    <property type="term" value="C:plasma membrane"/>
    <property type="evidence" value="ECO:0007669"/>
    <property type="project" value="TreeGrafter"/>
</dbReference>
<comment type="subcellular location">
    <subcellularLocation>
        <location evidence="2">Membrane</location>
    </subcellularLocation>
</comment>